<proteinExistence type="predicted"/>
<organism evidence="1 2">
    <name type="scientific">Cercophora newfieldiana</name>
    <dbReference type="NCBI Taxonomy" id="92897"/>
    <lineage>
        <taxon>Eukaryota</taxon>
        <taxon>Fungi</taxon>
        <taxon>Dikarya</taxon>
        <taxon>Ascomycota</taxon>
        <taxon>Pezizomycotina</taxon>
        <taxon>Sordariomycetes</taxon>
        <taxon>Sordariomycetidae</taxon>
        <taxon>Sordariales</taxon>
        <taxon>Lasiosphaeriaceae</taxon>
        <taxon>Cercophora</taxon>
    </lineage>
</organism>
<comment type="caution">
    <text evidence="1">The sequence shown here is derived from an EMBL/GenBank/DDBJ whole genome shotgun (WGS) entry which is preliminary data.</text>
</comment>
<accession>A0AA40CYL3</accession>
<dbReference type="EMBL" id="JAULSV010000001">
    <property type="protein sequence ID" value="KAK0655282.1"/>
    <property type="molecule type" value="Genomic_DNA"/>
</dbReference>
<dbReference type="SUPFAM" id="SSF56112">
    <property type="entry name" value="Protein kinase-like (PK-like)"/>
    <property type="match status" value="1"/>
</dbReference>
<reference evidence="1" key="1">
    <citation type="submission" date="2023-06" db="EMBL/GenBank/DDBJ databases">
        <title>Genome-scale phylogeny and comparative genomics of the fungal order Sordariales.</title>
        <authorList>
            <consortium name="Lawrence Berkeley National Laboratory"/>
            <person name="Hensen N."/>
            <person name="Bonometti L."/>
            <person name="Westerberg I."/>
            <person name="Brannstrom I.O."/>
            <person name="Guillou S."/>
            <person name="Cros-Aarteil S."/>
            <person name="Calhoun S."/>
            <person name="Haridas S."/>
            <person name="Kuo A."/>
            <person name="Mondo S."/>
            <person name="Pangilinan J."/>
            <person name="Riley R."/>
            <person name="Labutti K."/>
            <person name="Andreopoulos B."/>
            <person name="Lipzen A."/>
            <person name="Chen C."/>
            <person name="Yanf M."/>
            <person name="Daum C."/>
            <person name="Ng V."/>
            <person name="Clum A."/>
            <person name="Steindorff A."/>
            <person name="Ohm R."/>
            <person name="Martin F."/>
            <person name="Silar P."/>
            <person name="Natvig D."/>
            <person name="Lalanne C."/>
            <person name="Gautier V."/>
            <person name="Ament-Velasquez S.L."/>
            <person name="Kruys A."/>
            <person name="Hutchinson M.I."/>
            <person name="Powell A.J."/>
            <person name="Barry K."/>
            <person name="Miller A.N."/>
            <person name="Grigoriev I.V."/>
            <person name="Debuchy R."/>
            <person name="Gladieux P."/>
            <person name="Thoren M.H."/>
            <person name="Johannesson H."/>
        </authorList>
    </citation>
    <scope>NUCLEOTIDE SEQUENCE</scope>
    <source>
        <strain evidence="1">SMH2532-1</strain>
    </source>
</reference>
<dbReference type="InterPro" id="IPR011009">
    <property type="entry name" value="Kinase-like_dom_sf"/>
</dbReference>
<sequence length="443" mass="48835">MDALGTSRVPPSAQWTSFAGWDYNGMKERLQGLLAKIDKSVLTRHAQTIKGQKVTMSQPFSAGQYWICFEMIAEDGSLVIARVRLPRHPDTPPTISEEDEQYSIACEVATMAFVRQNVPAIALPQIYSYEGPGSQLATDAGAIYMLLEGFYGNSLQDIEPDLCNLSIAIQEHIITQWTRVQVELATLAYPQIGSISSVSTTTGEPVIGRLASASAEGLRCHGPFSSTAEYFAAVADAAISKLDLTDTDSNGGLSFTILGAFVFCDIVQNTTLFEDGSVKGQFPLNHMDLGTQNILVDDRFNFRAIIDWEFAQTAPWQVNHYPMPFPLLDSDTEIQGILQDPNHPAHGNVSRQESARRLYTKKFRDAEAELPKTGRSLGSSFAEVLDSPASRIYACFTKLGRLPMADAGLVHEMVRLAFDLDAEGTEQYLHVIGDRLKRADKWK</sequence>
<dbReference type="PANTHER" id="PTHR21310:SF15">
    <property type="entry name" value="AMINOGLYCOSIDE PHOSPHOTRANSFERASE DOMAIN-CONTAINING PROTEIN"/>
    <property type="match status" value="1"/>
</dbReference>
<evidence type="ECO:0008006" key="3">
    <source>
        <dbReference type="Google" id="ProtNLM"/>
    </source>
</evidence>
<dbReference type="InterPro" id="IPR051678">
    <property type="entry name" value="AGP_Transferase"/>
</dbReference>
<dbReference type="PANTHER" id="PTHR21310">
    <property type="entry name" value="AMINOGLYCOSIDE PHOSPHOTRANSFERASE-RELATED-RELATED"/>
    <property type="match status" value="1"/>
</dbReference>
<gene>
    <name evidence="1" type="ORF">B0T16DRAFT_316626</name>
</gene>
<evidence type="ECO:0000313" key="1">
    <source>
        <dbReference type="EMBL" id="KAK0655282.1"/>
    </source>
</evidence>
<name>A0AA40CYL3_9PEZI</name>
<dbReference type="AlphaFoldDB" id="A0AA40CYL3"/>
<protein>
    <recommendedName>
        <fullName evidence="3">Aminoglycoside phosphotransferase domain-containing protein</fullName>
    </recommendedName>
</protein>
<evidence type="ECO:0000313" key="2">
    <source>
        <dbReference type="Proteomes" id="UP001174936"/>
    </source>
</evidence>
<dbReference type="Proteomes" id="UP001174936">
    <property type="component" value="Unassembled WGS sequence"/>
</dbReference>
<keyword evidence="2" id="KW-1185">Reference proteome</keyword>